<name>A0A098D5Y1_GIBZE</name>
<evidence type="ECO:0000313" key="3">
    <source>
        <dbReference type="Proteomes" id="UP000070720"/>
    </source>
</evidence>
<accession>A0A0E0RQ21</accession>
<dbReference type="Proteomes" id="UP000070720">
    <property type="component" value="Chromosome 1"/>
</dbReference>
<keyword evidence="3" id="KW-1185">Reference proteome</keyword>
<protein>
    <submittedName>
        <fullName evidence="1">Chromosome 1, complete genome</fullName>
    </submittedName>
</protein>
<proteinExistence type="predicted"/>
<gene>
    <name evidence="1" type="ORF">FGRAMPH1_01T03089</name>
</gene>
<dbReference type="EMBL" id="HG970332">
    <property type="protein sequence ID" value="CEF73346.1"/>
    <property type="molecule type" value="Genomic_DNA"/>
</dbReference>
<evidence type="ECO:0000313" key="1">
    <source>
        <dbReference type="EMBL" id="CEF73346.1"/>
    </source>
</evidence>
<dbReference type="InParanoid" id="A0A098D5Y1"/>
<accession>A0A098D5Y1</accession>
<evidence type="ECO:0000313" key="2">
    <source>
        <dbReference type="EnsemblFungi" id="CEF73346"/>
    </source>
</evidence>
<reference evidence="1 3" key="3">
    <citation type="journal article" date="2015" name="BMC Genomics">
        <title>The completed genome sequence of the pathogenic ascomycete fungus Fusarium graminearum.</title>
        <authorList>
            <person name="King R."/>
            <person name="Urban M."/>
            <person name="Hammond-Kosack M.C."/>
            <person name="Hassani-Pak K."/>
            <person name="Hammond-Kosack K.E."/>
        </authorList>
    </citation>
    <scope>NUCLEOTIDE SEQUENCE [LARGE SCALE GENOMIC DNA]</scope>
    <source>
        <strain evidence="3">ATCC MYA-4620 / CBS 123657 / FGSC 9075 / NRRL 31084 / PH-1</strain>
        <strain evidence="1">PH-1</strain>
    </source>
</reference>
<dbReference type="EnsemblFungi" id="CEF73346">
    <property type="protein sequence ID" value="CEF73346"/>
    <property type="gene ID" value="FGRRES_20033"/>
</dbReference>
<reference evidence="2 3" key="2">
    <citation type="journal article" date="2010" name="Nature">
        <title>Comparative genomics reveals mobile pathogenicity chromosomes in Fusarium.</title>
        <authorList>
            <person name="Ma L.J."/>
            <person name="van der Does H.C."/>
            <person name="Borkovich K.A."/>
            <person name="Coleman J.J."/>
            <person name="Daboussi M.J."/>
            <person name="Di Pietro A."/>
            <person name="Dufresne M."/>
            <person name="Freitag M."/>
            <person name="Grabherr M."/>
            <person name="Henrissat B."/>
            <person name="Houterman P.M."/>
            <person name="Kang S."/>
            <person name="Shim W.B."/>
            <person name="Woloshuk C."/>
            <person name="Xie X."/>
            <person name="Xu J.R."/>
            <person name="Antoniw J."/>
            <person name="Baker S.E."/>
            <person name="Bluhm B.H."/>
            <person name="Breakspear A."/>
            <person name="Brown D.W."/>
            <person name="Butchko R.A."/>
            <person name="Chapman S."/>
            <person name="Coulson R."/>
            <person name="Coutinho P.M."/>
            <person name="Danchin E.G."/>
            <person name="Diener A."/>
            <person name="Gale L.R."/>
            <person name="Gardiner D.M."/>
            <person name="Goff S."/>
            <person name="Hammond-Kosack K.E."/>
            <person name="Hilburn K."/>
            <person name="Hua-Van A."/>
            <person name="Jonkers W."/>
            <person name="Kazan K."/>
            <person name="Kodira C.D."/>
            <person name="Koehrsen M."/>
            <person name="Kumar L."/>
            <person name="Lee Y.H."/>
            <person name="Li L."/>
            <person name="Manners J.M."/>
            <person name="Miranda-Saavedra D."/>
            <person name="Mukherjee M."/>
            <person name="Park G."/>
            <person name="Park J."/>
            <person name="Park S.Y."/>
            <person name="Proctor R.H."/>
            <person name="Regev A."/>
            <person name="Ruiz-Roldan M.C."/>
            <person name="Sain D."/>
            <person name="Sakthikumar S."/>
            <person name="Sykes S."/>
            <person name="Schwartz D.C."/>
            <person name="Turgeon B.G."/>
            <person name="Wapinski I."/>
            <person name="Yoder O."/>
            <person name="Young S."/>
            <person name="Zeng Q."/>
            <person name="Zhou S."/>
            <person name="Galagan J."/>
            <person name="Cuomo C.A."/>
            <person name="Kistler H.C."/>
            <person name="Rep M."/>
        </authorList>
    </citation>
    <scope>GENOME REANNOTATION</scope>
    <source>
        <strain evidence="3">ATCC MYA-4620 / CBS 123657 / FGSC 9075 / NRRL 31084 / PH-1</strain>
        <strain evidence="2">PH-1 / ATCC MYA-4620 / FGSC 9075 / NRRL 31084</strain>
    </source>
</reference>
<reference evidence="2 3" key="1">
    <citation type="journal article" date="2007" name="Science">
        <title>The Fusarium graminearum genome reveals a link between localized polymorphism and pathogen specialization.</title>
        <authorList>
            <person name="Cuomo C.A."/>
            <person name="Gueldener U."/>
            <person name="Xu J.-R."/>
            <person name="Trail F."/>
            <person name="Turgeon B.G."/>
            <person name="Di Pietro A."/>
            <person name="Walton J.D."/>
            <person name="Ma L.-J."/>
            <person name="Baker S.E."/>
            <person name="Rep M."/>
            <person name="Adam G."/>
            <person name="Antoniw J."/>
            <person name="Baldwin T."/>
            <person name="Calvo S.E."/>
            <person name="Chang Y.-L."/>
            <person name="DeCaprio D."/>
            <person name="Gale L.R."/>
            <person name="Gnerre S."/>
            <person name="Goswami R.S."/>
            <person name="Hammond-Kosack K."/>
            <person name="Harris L.J."/>
            <person name="Hilburn K."/>
            <person name="Kennell J.C."/>
            <person name="Kroken S."/>
            <person name="Magnuson J.K."/>
            <person name="Mannhaupt G."/>
            <person name="Mauceli E.W."/>
            <person name="Mewes H.-W."/>
            <person name="Mitterbauer R."/>
            <person name="Muehlbauer G."/>
            <person name="Muensterkoetter M."/>
            <person name="Nelson D."/>
            <person name="O'Donnell K."/>
            <person name="Ouellet T."/>
            <person name="Qi W."/>
            <person name="Quesneville H."/>
            <person name="Roncero M.I.G."/>
            <person name="Seong K.-Y."/>
            <person name="Tetko I.V."/>
            <person name="Urban M."/>
            <person name="Waalwijk C."/>
            <person name="Ward T.J."/>
            <person name="Yao J."/>
            <person name="Birren B.W."/>
            <person name="Kistler H.C."/>
        </authorList>
    </citation>
    <scope>NUCLEOTIDE SEQUENCE [LARGE SCALE GENOMIC DNA]</scope>
    <source>
        <strain evidence="3">ATCC MYA-4620 / CBS 123657 / FGSC 9075 / NRRL 31084 / PH-1</strain>
        <strain evidence="2">PH-1 / ATCC MYA-4620 / FGSC 9075 / NRRL 31084</strain>
    </source>
</reference>
<dbReference type="VEuPathDB" id="FungiDB:FGRAMPH1_01G03089"/>
<organism evidence="1 3">
    <name type="scientific">Gibberella zeae (strain ATCC MYA-4620 / CBS 123657 / FGSC 9075 / NRRL 31084 / PH-1)</name>
    <name type="common">Wheat head blight fungus</name>
    <name type="synonym">Fusarium graminearum</name>
    <dbReference type="NCBI Taxonomy" id="229533"/>
    <lineage>
        <taxon>Eukaryota</taxon>
        <taxon>Fungi</taxon>
        <taxon>Dikarya</taxon>
        <taxon>Ascomycota</taxon>
        <taxon>Pezizomycotina</taxon>
        <taxon>Sordariomycetes</taxon>
        <taxon>Hypocreomycetidae</taxon>
        <taxon>Hypocreales</taxon>
        <taxon>Nectriaceae</taxon>
        <taxon>Fusarium</taxon>
    </lineage>
</organism>
<dbReference type="AlphaFoldDB" id="A0A098D5Y1"/>
<reference evidence="2" key="4">
    <citation type="submission" date="2017-01" db="UniProtKB">
        <authorList>
            <consortium name="EnsemblFungi"/>
        </authorList>
    </citation>
    <scope>IDENTIFICATION</scope>
    <source>
        <strain evidence="2">PH-1 / ATCC MYA-4620 / FGSC 9075 / NRRL 31084</strain>
    </source>
</reference>
<sequence>MEGGPTSAIRCLVCEDKELFERHI</sequence>